<comment type="caution">
    <text evidence="2">The sequence shown here is derived from an EMBL/GenBank/DDBJ whole genome shotgun (WGS) entry which is preliminary data.</text>
</comment>
<evidence type="ECO:0000256" key="1">
    <source>
        <dbReference type="SAM" id="MobiDB-lite"/>
    </source>
</evidence>
<dbReference type="EMBL" id="BANJ01000018">
    <property type="protein sequence ID" value="GAN99202.1"/>
    <property type="molecule type" value="Genomic_DNA"/>
</dbReference>
<reference evidence="2 3" key="1">
    <citation type="submission" date="2012-11" db="EMBL/GenBank/DDBJ databases">
        <title>Whole genome sequence of Gluconacetobacter xylinus NBRC 13693.</title>
        <authorList>
            <person name="Azuma Y."/>
            <person name="Higashiura N."/>
            <person name="Hirakawa H."/>
            <person name="Matsushita K."/>
        </authorList>
    </citation>
    <scope>NUCLEOTIDE SEQUENCE [LARGE SCALE GENOMIC DNA]</scope>
    <source>
        <strain evidence="2 3">NBRC 13693</strain>
    </source>
</reference>
<sequence length="124" mass="13735">MTYRPGVISLSCTAKVGRKAGRGAIYGPLEIMAAIQSRKMHETGRPRKPAPVPVADKHAHHYATPPQARHGGTLRDMGAQMAPTSRNRMPRPDMRLWGNVRNRPSRAEYRSCVRSAWPVRGAVV</sequence>
<proteinExistence type="predicted"/>
<feature type="region of interest" description="Disordered" evidence="1">
    <location>
        <begin position="37"/>
        <end position="99"/>
    </location>
</feature>
<evidence type="ECO:0000313" key="3">
    <source>
        <dbReference type="Proteomes" id="UP000032683"/>
    </source>
</evidence>
<accession>A0A0D6Q6Q2</accession>
<protein>
    <submittedName>
        <fullName evidence="2">Uncharacterized protein</fullName>
    </submittedName>
</protein>
<evidence type="ECO:0000313" key="2">
    <source>
        <dbReference type="EMBL" id="GAN99202.1"/>
    </source>
</evidence>
<dbReference type="AlphaFoldDB" id="A0A0D6Q6Q2"/>
<name>A0A0D6Q6Q2_KOMXY</name>
<dbReference type="Proteomes" id="UP000032683">
    <property type="component" value="Unassembled WGS sequence"/>
</dbReference>
<organism evidence="2 3">
    <name type="scientific">Komagataeibacter xylinus NBRC 13693</name>
    <dbReference type="NCBI Taxonomy" id="1234668"/>
    <lineage>
        <taxon>Bacteria</taxon>
        <taxon>Pseudomonadati</taxon>
        <taxon>Pseudomonadota</taxon>
        <taxon>Alphaproteobacteria</taxon>
        <taxon>Acetobacterales</taxon>
        <taxon>Acetobacteraceae</taxon>
        <taxon>Komagataeibacter</taxon>
    </lineage>
</organism>
<gene>
    <name evidence="2" type="ORF">Gxy13693_018_027</name>
</gene>